<evidence type="ECO:0000313" key="2">
    <source>
        <dbReference type="Proteomes" id="UP000231143"/>
    </source>
</evidence>
<proteinExistence type="predicted"/>
<name>A0A2H0DXP7_9BACT</name>
<dbReference type="EMBL" id="PCTT01000039">
    <property type="protein sequence ID" value="PIP86937.1"/>
    <property type="molecule type" value="Genomic_DNA"/>
</dbReference>
<reference evidence="1 2" key="1">
    <citation type="submission" date="2017-09" db="EMBL/GenBank/DDBJ databases">
        <title>Depth-based differentiation of microbial function through sediment-hosted aquifers and enrichment of novel symbionts in the deep terrestrial subsurface.</title>
        <authorList>
            <person name="Probst A.J."/>
            <person name="Ladd B."/>
            <person name="Jarett J.K."/>
            <person name="Geller-Mcgrath D.E."/>
            <person name="Sieber C.M."/>
            <person name="Emerson J.B."/>
            <person name="Anantharaman K."/>
            <person name="Thomas B.C."/>
            <person name="Malmstrom R."/>
            <person name="Stieglmeier M."/>
            <person name="Klingl A."/>
            <person name="Woyke T."/>
            <person name="Ryan C.M."/>
            <person name="Banfield J.F."/>
        </authorList>
    </citation>
    <scope>NUCLEOTIDE SEQUENCE [LARGE SCALE GENOMIC DNA]</scope>
    <source>
        <strain evidence="1">CG22_combo_CG10-13_8_21_14_all_36_13</strain>
    </source>
</reference>
<dbReference type="Proteomes" id="UP000231143">
    <property type="component" value="Unassembled WGS sequence"/>
</dbReference>
<dbReference type="AlphaFoldDB" id="A0A2H0DXP7"/>
<protein>
    <submittedName>
        <fullName evidence="1">Uncharacterized protein</fullName>
    </submittedName>
</protein>
<sequence>MSLYKLNQYKSTIRYFEGEEGVQKALLETLNYKGDVYAYIDIDSVNQWAEALDKRYIRERNNKKINKKILYFDSPLARDFIKEKRSFTEEKIIPGSSGVYQTESTIQIFEEVVLYLTFSENHKIAVIINDIRIAQFHRRLFEAEWKSIDSSILAQQNQDH</sequence>
<evidence type="ECO:0000313" key="1">
    <source>
        <dbReference type="EMBL" id="PIP86937.1"/>
    </source>
</evidence>
<gene>
    <name evidence="1" type="ORF">COW81_03010</name>
</gene>
<accession>A0A2H0DXP7</accession>
<comment type="caution">
    <text evidence="1">The sequence shown here is derived from an EMBL/GenBank/DDBJ whole genome shotgun (WGS) entry which is preliminary data.</text>
</comment>
<organism evidence="1 2">
    <name type="scientific">Candidatus Campbellbacteria bacterium CG22_combo_CG10-13_8_21_14_all_36_13</name>
    <dbReference type="NCBI Taxonomy" id="1974529"/>
    <lineage>
        <taxon>Bacteria</taxon>
        <taxon>Candidatus Campbelliibacteriota</taxon>
    </lineage>
</organism>